<protein>
    <submittedName>
        <fullName evidence="7">Site-specific integrase</fullName>
    </submittedName>
</protein>
<dbReference type="InterPro" id="IPR050808">
    <property type="entry name" value="Phage_Integrase"/>
</dbReference>
<dbReference type="PANTHER" id="PTHR30629">
    <property type="entry name" value="PROPHAGE INTEGRASE"/>
    <property type="match status" value="1"/>
</dbReference>
<dbReference type="InterPro" id="IPR046668">
    <property type="entry name" value="DUF6538"/>
</dbReference>
<organism evidence="7 8">
    <name type="scientific">Methylobacterium soli</name>
    <dbReference type="NCBI Taxonomy" id="553447"/>
    <lineage>
        <taxon>Bacteria</taxon>
        <taxon>Pseudomonadati</taxon>
        <taxon>Pseudomonadota</taxon>
        <taxon>Alphaproteobacteria</taxon>
        <taxon>Hyphomicrobiales</taxon>
        <taxon>Methylobacteriaceae</taxon>
        <taxon>Methylobacterium</taxon>
    </lineage>
</organism>
<reference evidence="7 8" key="1">
    <citation type="submission" date="2019-09" db="EMBL/GenBank/DDBJ databases">
        <title>YIM 48816 draft genome.</title>
        <authorList>
            <person name="Jiang L."/>
        </authorList>
    </citation>
    <scope>NUCLEOTIDE SEQUENCE [LARGE SCALE GENOMIC DNA]</scope>
    <source>
        <strain evidence="7 8">YIM 48816</strain>
    </source>
</reference>
<evidence type="ECO:0000256" key="4">
    <source>
        <dbReference type="ARBA" id="ARBA00023172"/>
    </source>
</evidence>
<dbReference type="InterPro" id="IPR011010">
    <property type="entry name" value="DNA_brk_join_enz"/>
</dbReference>
<keyword evidence="2" id="KW-0229">DNA integration</keyword>
<evidence type="ECO:0000256" key="3">
    <source>
        <dbReference type="ARBA" id="ARBA00023125"/>
    </source>
</evidence>
<dbReference type="PROSITE" id="PS51898">
    <property type="entry name" value="TYR_RECOMBINASE"/>
    <property type="match status" value="1"/>
</dbReference>
<dbReference type="GO" id="GO:0003677">
    <property type="term" value="F:DNA binding"/>
    <property type="evidence" value="ECO:0007669"/>
    <property type="project" value="UniProtKB-KW"/>
</dbReference>
<comment type="caution">
    <text evidence="7">The sequence shown here is derived from an EMBL/GenBank/DDBJ whole genome shotgun (WGS) entry which is preliminary data.</text>
</comment>
<dbReference type="EMBL" id="VZZK01000023">
    <property type="protein sequence ID" value="KAB1077190.1"/>
    <property type="molecule type" value="Genomic_DNA"/>
</dbReference>
<feature type="region of interest" description="Disordered" evidence="5">
    <location>
        <begin position="200"/>
        <end position="219"/>
    </location>
</feature>
<keyword evidence="8" id="KW-1185">Reference proteome</keyword>
<dbReference type="PANTHER" id="PTHR30629:SF2">
    <property type="entry name" value="PROPHAGE INTEGRASE INTS-RELATED"/>
    <property type="match status" value="1"/>
</dbReference>
<dbReference type="InterPro" id="IPR010998">
    <property type="entry name" value="Integrase_recombinase_N"/>
</dbReference>
<feature type="domain" description="Tyr recombinase" evidence="6">
    <location>
        <begin position="324"/>
        <end position="510"/>
    </location>
</feature>
<comment type="similarity">
    <text evidence="1">Belongs to the 'phage' integrase family.</text>
</comment>
<evidence type="ECO:0000259" key="6">
    <source>
        <dbReference type="PROSITE" id="PS51898"/>
    </source>
</evidence>
<evidence type="ECO:0000256" key="5">
    <source>
        <dbReference type="SAM" id="MobiDB-lite"/>
    </source>
</evidence>
<evidence type="ECO:0000313" key="8">
    <source>
        <dbReference type="Proteomes" id="UP000474159"/>
    </source>
</evidence>
<name>A0A6L3SU93_9HYPH</name>
<evidence type="ECO:0000313" key="7">
    <source>
        <dbReference type="EMBL" id="KAB1077190.1"/>
    </source>
</evidence>
<dbReference type="CDD" id="cd01184">
    <property type="entry name" value="INT_C_like_1"/>
    <property type="match status" value="1"/>
</dbReference>
<dbReference type="GO" id="GO:0015074">
    <property type="term" value="P:DNA integration"/>
    <property type="evidence" value="ECO:0007669"/>
    <property type="project" value="UniProtKB-KW"/>
</dbReference>
<dbReference type="GO" id="GO:0006310">
    <property type="term" value="P:DNA recombination"/>
    <property type="evidence" value="ECO:0007669"/>
    <property type="project" value="UniProtKB-KW"/>
</dbReference>
<dbReference type="Proteomes" id="UP000474159">
    <property type="component" value="Unassembled WGS sequence"/>
</dbReference>
<dbReference type="Gene3D" id="1.10.150.130">
    <property type="match status" value="1"/>
</dbReference>
<dbReference type="SUPFAM" id="SSF56349">
    <property type="entry name" value="DNA breaking-rejoining enzymes"/>
    <property type="match status" value="1"/>
</dbReference>
<dbReference type="Pfam" id="PF20172">
    <property type="entry name" value="DUF6538"/>
    <property type="match status" value="1"/>
</dbReference>
<dbReference type="InterPro" id="IPR013762">
    <property type="entry name" value="Integrase-like_cat_sf"/>
</dbReference>
<accession>A0A6L3SU93</accession>
<sequence length="518" mass="58218">MPLMTARPWKHPKTGMFWLRRGVPADLRALVGKSEEKLSLRTKDPNEAKRLHAIALAELENRWSSLRAGPRRLSEREAHALAAPAYDWWLGLHRDNPSEQTFWRVDVADKLWAPRPRGFWSRPDLGGRLSREIEEHNASGRSPMEDWCLRQAAGLLKRQGLQVEEDDRLKVAKAIAAAVQRASLMLRRYARGEIVELAPETPAHTASHAVQPSSEKDEPPLTFTSLITGWAAETDPRERTKYEWTNVLRKLGAFIGHDDARRLTEHDLIAWKASLVAAGLSGKTIRDTNLAAVRRILGWAVDNRLLATNPAERVRIDVRKKPGESKRGFSDEEAVTLLEAAASEADPIRRWVPWICAFSGARLAEVCQLRVEDIAQIGDVWTMRIAAEAGSVKNVNSERTIPLHPALVSAGLPAFARARGEGPLFPSLRPDKFGKRGGTATKVLGPWVRQLGLTDKRLNPSHAWRHRFKTLGRRHQLAPDHLDAIMGHGRRSVADSYGEYEIEVMRREIEKIPSVQTK</sequence>
<dbReference type="Gene3D" id="1.10.443.10">
    <property type="entry name" value="Intergrase catalytic core"/>
    <property type="match status" value="1"/>
</dbReference>
<dbReference type="InterPro" id="IPR002104">
    <property type="entry name" value="Integrase_catalytic"/>
</dbReference>
<dbReference type="OrthoDB" id="9784724at2"/>
<gene>
    <name evidence="7" type="ORF">F6X53_20155</name>
</gene>
<dbReference type="AlphaFoldDB" id="A0A6L3SU93"/>
<keyword evidence="3" id="KW-0238">DNA-binding</keyword>
<evidence type="ECO:0000256" key="1">
    <source>
        <dbReference type="ARBA" id="ARBA00008857"/>
    </source>
</evidence>
<proteinExistence type="inferred from homology"/>
<keyword evidence="4" id="KW-0233">DNA recombination</keyword>
<evidence type="ECO:0000256" key="2">
    <source>
        <dbReference type="ARBA" id="ARBA00022908"/>
    </source>
</evidence>